<keyword evidence="2" id="KW-0645">Protease</keyword>
<dbReference type="RefSeq" id="WP_203275709.1">
    <property type="nucleotide sequence ID" value="NZ_JAFBID010000139.1"/>
</dbReference>
<dbReference type="PANTHER" id="PTHR21666:SF288">
    <property type="entry name" value="CELL DIVISION PROTEIN YTFB"/>
    <property type="match status" value="1"/>
</dbReference>
<dbReference type="InterPro" id="IPR016047">
    <property type="entry name" value="M23ase_b-sheet_dom"/>
</dbReference>
<dbReference type="PANTHER" id="PTHR21666">
    <property type="entry name" value="PEPTIDASE-RELATED"/>
    <property type="match status" value="1"/>
</dbReference>
<gene>
    <name evidence="9" type="ORF">ACETIH_17040</name>
</gene>
<evidence type="ECO:0000256" key="3">
    <source>
        <dbReference type="ARBA" id="ARBA00022723"/>
    </source>
</evidence>
<keyword evidence="4 9" id="KW-0378">Hydrolase</keyword>
<dbReference type="InterPro" id="IPR050570">
    <property type="entry name" value="Cell_wall_metabolism_enzyme"/>
</dbReference>
<evidence type="ECO:0000256" key="6">
    <source>
        <dbReference type="ARBA" id="ARBA00023049"/>
    </source>
</evidence>
<dbReference type="EMBL" id="JBHOMY010000049">
    <property type="protein sequence ID" value="MFC1458373.1"/>
    <property type="molecule type" value="Genomic_DNA"/>
</dbReference>
<evidence type="ECO:0000256" key="5">
    <source>
        <dbReference type="ARBA" id="ARBA00022833"/>
    </source>
</evidence>
<dbReference type="CDD" id="cd12797">
    <property type="entry name" value="M23_peptidase"/>
    <property type="match status" value="1"/>
</dbReference>
<dbReference type="EC" id="3.4.24.-" evidence="9"/>
<evidence type="ECO:0000256" key="4">
    <source>
        <dbReference type="ARBA" id="ARBA00022801"/>
    </source>
</evidence>
<dbReference type="SUPFAM" id="SSF51261">
    <property type="entry name" value="Duplicated hybrid motif"/>
    <property type="match status" value="1"/>
</dbReference>
<keyword evidence="10" id="KW-1185">Reference proteome</keyword>
<comment type="caution">
    <text evidence="9">The sequence shown here is derived from an EMBL/GenBank/DDBJ whole genome shotgun (WGS) entry which is preliminary data.</text>
</comment>
<dbReference type="GO" id="GO:0016787">
    <property type="term" value="F:hydrolase activity"/>
    <property type="evidence" value="ECO:0007669"/>
    <property type="project" value="UniProtKB-KW"/>
</dbReference>
<dbReference type="Pfam" id="PF01551">
    <property type="entry name" value="Peptidase_M23"/>
    <property type="match status" value="1"/>
</dbReference>
<feature type="region of interest" description="Disordered" evidence="7">
    <location>
        <begin position="1"/>
        <end position="40"/>
    </location>
</feature>
<evidence type="ECO:0000256" key="2">
    <source>
        <dbReference type="ARBA" id="ARBA00022670"/>
    </source>
</evidence>
<reference evidence="9 10" key="1">
    <citation type="submission" date="2024-09" db="EMBL/GenBank/DDBJ databases">
        <title>Nodulacao em especies de Leguminosae Basais da Amazonia e Caracterizacao dos Rizobios e Bacterias Associadas aos Nodulos.</title>
        <authorList>
            <person name="Jambeiro I.C.A."/>
            <person name="Lopes I.S."/>
            <person name="Aguiar E.R.G.R."/>
            <person name="Santos A.F.J."/>
            <person name="Dos Santos J.M.F."/>
            <person name="Gross E."/>
        </authorList>
    </citation>
    <scope>NUCLEOTIDE SEQUENCE [LARGE SCALE GENOMIC DNA]</scope>
    <source>
        <strain evidence="9 10">BRUESC1165</strain>
    </source>
</reference>
<evidence type="ECO:0000259" key="8">
    <source>
        <dbReference type="Pfam" id="PF01551"/>
    </source>
</evidence>
<organism evidence="9 10">
    <name type="scientific">Microvirga arabica</name>
    <dbReference type="NCBI Taxonomy" id="1128671"/>
    <lineage>
        <taxon>Bacteria</taxon>
        <taxon>Pseudomonadati</taxon>
        <taxon>Pseudomonadota</taxon>
        <taxon>Alphaproteobacteria</taxon>
        <taxon>Hyphomicrobiales</taxon>
        <taxon>Methylobacteriaceae</taxon>
        <taxon>Microvirga</taxon>
    </lineage>
</organism>
<proteinExistence type="predicted"/>
<protein>
    <submittedName>
        <fullName evidence="9">M23 family metallopeptidase</fullName>
        <ecNumber evidence="9">3.4.24.-</ecNumber>
    </submittedName>
</protein>
<feature type="region of interest" description="Disordered" evidence="7">
    <location>
        <begin position="386"/>
        <end position="410"/>
    </location>
</feature>
<dbReference type="Gene3D" id="2.70.70.10">
    <property type="entry name" value="Glucose Permease (Domain IIA)"/>
    <property type="match status" value="1"/>
</dbReference>
<comment type="cofactor">
    <cofactor evidence="1">
        <name>Zn(2+)</name>
        <dbReference type="ChEBI" id="CHEBI:29105"/>
    </cofactor>
</comment>
<feature type="compositionally biased region" description="Basic and acidic residues" evidence="7">
    <location>
        <begin position="1"/>
        <end position="10"/>
    </location>
</feature>
<dbReference type="InterPro" id="IPR011055">
    <property type="entry name" value="Dup_hybrid_motif"/>
</dbReference>
<evidence type="ECO:0000313" key="9">
    <source>
        <dbReference type="EMBL" id="MFC1458373.1"/>
    </source>
</evidence>
<evidence type="ECO:0000313" key="10">
    <source>
        <dbReference type="Proteomes" id="UP001593940"/>
    </source>
</evidence>
<name>A0ABV6YAS3_9HYPH</name>
<feature type="domain" description="M23ase beta-sheet core" evidence="8">
    <location>
        <begin position="535"/>
        <end position="631"/>
    </location>
</feature>
<keyword evidence="3" id="KW-0479">Metal-binding</keyword>
<evidence type="ECO:0000256" key="7">
    <source>
        <dbReference type="SAM" id="MobiDB-lite"/>
    </source>
</evidence>
<evidence type="ECO:0000256" key="1">
    <source>
        <dbReference type="ARBA" id="ARBA00001947"/>
    </source>
</evidence>
<keyword evidence="6" id="KW-0482">Metalloprotease</keyword>
<accession>A0ABV6YAS3</accession>
<dbReference type="Proteomes" id="UP001593940">
    <property type="component" value="Unassembled WGS sequence"/>
</dbReference>
<dbReference type="Gene3D" id="3.10.450.350">
    <property type="match status" value="1"/>
</dbReference>
<keyword evidence="5" id="KW-0862">Zinc</keyword>
<sequence>MSHLPPDDSHAGGAHRSASHLSSGIDLGHEPPLNSSGSNAPEIDKWEVNLRWLGASVLTGVTGAALIGASIYITFEGAAISALPPERAALSGRTSSPKDEERATNVARKADRLNMTETTVSARQSFKAPMTIRNGEREAIKVRQFVRVATNLSLTAGTYAADIPPFNPLRLFAEETEGRVEPAPEVADADVSVLRRDLAPVAIEASAPSLTDNDVVAILEEERRVFNEAGRRTTVSIPAQQMLSRTLRPPEALGDALGYARVVDAPFSTIEVRVVPENVTDLAKIEQKAMPPLIEERDVVLRKGETLETALRSYGGTPEQIAAITSALSARIKVEGMTEGQRLRILIAPGPRLGDPRQIVRVIAFGERGIEGIAATNDRGVFVSVTPPEDPATRQVADASEEEGEEDARGGVRLYESLYETALKNDLPRETVDELVRIFGYDVDFQRRVSQGDAFEVFFGSDDESGTPEVLYASLTVGGEQRRVYRYQGDDGTVDFFDEAGRSLKKFLIRKPIADGILRSGFGSRYHPILGYSRPHTGVDWAHRVGTPIIAAGNGTVIKAEWDSGYGRRVELQHTNGYVTAYSHMSSFAKGITPGKRVQQGQVIGYVGNSGLSTGPHLHYEVIINGSFVDPLKIRLPRGRELEGRGLVEFKRQREQVDELMSHSVAAVSLSQRAELR</sequence>